<dbReference type="InterPro" id="IPR013094">
    <property type="entry name" value="AB_hydrolase_3"/>
</dbReference>
<dbReference type="RefSeq" id="WP_180893333.1">
    <property type="nucleotide sequence ID" value="NZ_JACCKD010000004.1"/>
</dbReference>
<dbReference type="InterPro" id="IPR029058">
    <property type="entry name" value="AB_hydrolase_fold"/>
</dbReference>
<dbReference type="Proteomes" id="UP000582974">
    <property type="component" value="Unassembled WGS sequence"/>
</dbReference>
<sequence length="328" mass="35195">MTEPIPSSWELLDADALLAAQAMAEALPTPVRELGARAARELLASTPSDRPLTPLDRVEAVAVPTRSGHVRARLYHPPGSPAAGPRPALLYLHGGGFVLGTLDGVDEVCRAVAARSGWAVLSLQYRLAPEHPYPSALEDTLDTLAWLRESALDRGIDPDMIAVGGDSAGSNLAAALCLHLRDHGLPTPVSQVLVYPPVDDRFSTPSWTQFADAPLLTTADARWLWEQYIGPGHVGRADQYAAPMKAESLHGLPPALILTAEVDPLRDDAEAYAERLRRDGVPITAIRHSGVFHGFFTEVGVFTKTEAAIDDVVRHLRGIAPRTTTSTS</sequence>
<name>A0A838ABC0_9PSEU</name>
<dbReference type="EMBL" id="JACCKD010000004">
    <property type="protein sequence ID" value="MBA0126516.1"/>
    <property type="molecule type" value="Genomic_DNA"/>
</dbReference>
<proteinExistence type="predicted"/>
<evidence type="ECO:0000256" key="1">
    <source>
        <dbReference type="ARBA" id="ARBA00022801"/>
    </source>
</evidence>
<dbReference type="PANTHER" id="PTHR48081:SF8">
    <property type="entry name" value="ALPHA_BETA HYDROLASE FOLD-3 DOMAIN-CONTAINING PROTEIN-RELATED"/>
    <property type="match status" value="1"/>
</dbReference>
<keyword evidence="4" id="KW-1185">Reference proteome</keyword>
<dbReference type="GO" id="GO:0016787">
    <property type="term" value="F:hydrolase activity"/>
    <property type="evidence" value="ECO:0007669"/>
    <property type="project" value="UniProtKB-KW"/>
</dbReference>
<organism evidence="3 4">
    <name type="scientific">Haloechinothrix aidingensis</name>
    <dbReference type="NCBI Taxonomy" id="2752311"/>
    <lineage>
        <taxon>Bacteria</taxon>
        <taxon>Bacillati</taxon>
        <taxon>Actinomycetota</taxon>
        <taxon>Actinomycetes</taxon>
        <taxon>Pseudonocardiales</taxon>
        <taxon>Pseudonocardiaceae</taxon>
        <taxon>Haloechinothrix</taxon>
    </lineage>
</organism>
<feature type="domain" description="Alpha/beta hydrolase fold-3" evidence="2">
    <location>
        <begin position="89"/>
        <end position="296"/>
    </location>
</feature>
<evidence type="ECO:0000313" key="4">
    <source>
        <dbReference type="Proteomes" id="UP000582974"/>
    </source>
</evidence>
<gene>
    <name evidence="3" type="ORF">H0B56_13275</name>
</gene>
<dbReference type="AlphaFoldDB" id="A0A838ABC0"/>
<protein>
    <submittedName>
        <fullName evidence="3">Alpha/beta hydrolase</fullName>
    </submittedName>
</protein>
<accession>A0A838ABC0</accession>
<dbReference type="Gene3D" id="3.40.50.1820">
    <property type="entry name" value="alpha/beta hydrolase"/>
    <property type="match status" value="1"/>
</dbReference>
<keyword evidence="1 3" id="KW-0378">Hydrolase</keyword>
<reference evidence="3 4" key="1">
    <citation type="submission" date="2020-07" db="EMBL/GenBank/DDBJ databases">
        <title>Genome of Haloechinothrix sp.</title>
        <authorList>
            <person name="Tang S.-K."/>
            <person name="Yang L."/>
            <person name="Zhu W.-Y."/>
        </authorList>
    </citation>
    <scope>NUCLEOTIDE SEQUENCE [LARGE SCALE GENOMIC DNA]</scope>
    <source>
        <strain evidence="3 4">YIM 98757</strain>
    </source>
</reference>
<dbReference type="InterPro" id="IPR050300">
    <property type="entry name" value="GDXG_lipolytic_enzyme"/>
</dbReference>
<evidence type="ECO:0000313" key="3">
    <source>
        <dbReference type="EMBL" id="MBA0126516.1"/>
    </source>
</evidence>
<dbReference type="Pfam" id="PF07859">
    <property type="entry name" value="Abhydrolase_3"/>
    <property type="match status" value="1"/>
</dbReference>
<evidence type="ECO:0000259" key="2">
    <source>
        <dbReference type="Pfam" id="PF07859"/>
    </source>
</evidence>
<dbReference type="SUPFAM" id="SSF53474">
    <property type="entry name" value="alpha/beta-Hydrolases"/>
    <property type="match status" value="1"/>
</dbReference>
<dbReference type="PANTHER" id="PTHR48081">
    <property type="entry name" value="AB HYDROLASE SUPERFAMILY PROTEIN C4A8.06C"/>
    <property type="match status" value="1"/>
</dbReference>
<comment type="caution">
    <text evidence="3">The sequence shown here is derived from an EMBL/GenBank/DDBJ whole genome shotgun (WGS) entry which is preliminary data.</text>
</comment>